<evidence type="ECO:0000259" key="1">
    <source>
        <dbReference type="Pfam" id="PF14082"/>
    </source>
</evidence>
<evidence type="ECO:0000313" key="3">
    <source>
        <dbReference type="Proteomes" id="UP001193081"/>
    </source>
</evidence>
<dbReference type="Pfam" id="PF14082">
    <property type="entry name" value="SduA_C"/>
    <property type="match status" value="1"/>
</dbReference>
<name>A0ABS4DD52_9CHLR</name>
<keyword evidence="3" id="KW-1185">Reference proteome</keyword>
<accession>A0ABS4DD52</accession>
<sequence length="134" mass="15406">DVWLLKGQRGGHFGEGIDSGKPLLVELERSNLPLFTASGQPQAHVSHAYQQVEDWLQWWSENRDLIPGDIDKTLPPDGLVVIGRSDGLSEKEHKKLLHLNHNRRVKLLTYDDLLDRLESLIYILEGRVQPKKRR</sequence>
<reference evidence="2 3" key="1">
    <citation type="submission" date="2021-03" db="EMBL/GenBank/DDBJ databases">
        <authorList>
            <person name="Grouzdev D.S."/>
        </authorList>
    </citation>
    <scope>NUCLEOTIDE SEQUENCE [LARGE SCALE GENOMIC DNA]</scope>
    <source>
        <strain evidence="2 3">M50-1</strain>
    </source>
</reference>
<dbReference type="RefSeq" id="WP_135479572.1">
    <property type="nucleotide sequence ID" value="NZ_SIJK02000032.1"/>
</dbReference>
<dbReference type="EMBL" id="SIJK02000032">
    <property type="protein sequence ID" value="MBP1467371.1"/>
    <property type="molecule type" value="Genomic_DNA"/>
</dbReference>
<feature type="domain" description="Shedu protein SduA C-terminal" evidence="1">
    <location>
        <begin position="19"/>
        <end position="114"/>
    </location>
</feature>
<dbReference type="InterPro" id="IPR025359">
    <property type="entry name" value="SduA_C"/>
</dbReference>
<organism evidence="2 3">
    <name type="scientific">Candidatus Chloroploca mongolica</name>
    <dbReference type="NCBI Taxonomy" id="2528176"/>
    <lineage>
        <taxon>Bacteria</taxon>
        <taxon>Bacillati</taxon>
        <taxon>Chloroflexota</taxon>
        <taxon>Chloroflexia</taxon>
        <taxon>Chloroflexales</taxon>
        <taxon>Chloroflexineae</taxon>
        <taxon>Oscillochloridaceae</taxon>
        <taxon>Candidatus Chloroploca</taxon>
    </lineage>
</organism>
<protein>
    <submittedName>
        <fullName evidence="2">DUF4263 domain-containing protein</fullName>
    </submittedName>
</protein>
<feature type="non-terminal residue" evidence="2">
    <location>
        <position position="1"/>
    </location>
</feature>
<evidence type="ECO:0000313" key="2">
    <source>
        <dbReference type="EMBL" id="MBP1467371.1"/>
    </source>
</evidence>
<proteinExistence type="predicted"/>
<dbReference type="Proteomes" id="UP001193081">
    <property type="component" value="Unassembled WGS sequence"/>
</dbReference>
<comment type="caution">
    <text evidence="2">The sequence shown here is derived from an EMBL/GenBank/DDBJ whole genome shotgun (WGS) entry which is preliminary data.</text>
</comment>
<gene>
    <name evidence="2" type="ORF">EYB53_016785</name>
</gene>